<name>A0A4P6V320_9HYPH</name>
<evidence type="ECO:0000256" key="1">
    <source>
        <dbReference type="SAM" id="Phobius"/>
    </source>
</evidence>
<dbReference type="RefSeq" id="WP_131616534.1">
    <property type="nucleotide sequence ID" value="NZ_CP036532.1"/>
</dbReference>
<feature type="transmembrane region" description="Helical" evidence="1">
    <location>
        <begin position="15"/>
        <end position="34"/>
    </location>
</feature>
<proteinExistence type="predicted"/>
<gene>
    <name evidence="2" type="ORF">E0E05_09740</name>
</gene>
<organism evidence="2 3">
    <name type="scientific">Roseitalea porphyridii</name>
    <dbReference type="NCBI Taxonomy" id="1852022"/>
    <lineage>
        <taxon>Bacteria</taxon>
        <taxon>Pseudomonadati</taxon>
        <taxon>Pseudomonadota</taxon>
        <taxon>Alphaproteobacteria</taxon>
        <taxon>Hyphomicrobiales</taxon>
        <taxon>Ahrensiaceae</taxon>
        <taxon>Roseitalea</taxon>
    </lineage>
</organism>
<evidence type="ECO:0000313" key="2">
    <source>
        <dbReference type="EMBL" id="QBK30850.1"/>
    </source>
</evidence>
<protein>
    <submittedName>
        <fullName evidence="2">Uncharacterized protein</fullName>
    </submittedName>
</protein>
<reference evidence="2 3" key="1">
    <citation type="journal article" date="2017" name="Int. J. Syst. Evol. Microbiol.">
        <title>Roseitalea porphyridii gen. nov., sp. nov., isolated from a red alga, and reclassification of Hoeflea suaedae Chung et al. 2013 as Pseudohoeflea suaedae gen. nov., comb. nov.</title>
        <authorList>
            <person name="Hyeon J.W."/>
            <person name="Jeong S.E."/>
            <person name="Baek K."/>
            <person name="Jeon C.O."/>
        </authorList>
    </citation>
    <scope>NUCLEOTIDE SEQUENCE [LARGE SCALE GENOMIC DNA]</scope>
    <source>
        <strain evidence="2 3">MA7-20</strain>
    </source>
</reference>
<evidence type="ECO:0000313" key="3">
    <source>
        <dbReference type="Proteomes" id="UP000293719"/>
    </source>
</evidence>
<dbReference type="AlphaFoldDB" id="A0A4P6V320"/>
<keyword evidence="1" id="KW-0812">Transmembrane</keyword>
<keyword evidence="3" id="KW-1185">Reference proteome</keyword>
<keyword evidence="1" id="KW-0472">Membrane</keyword>
<dbReference type="OrthoDB" id="9915132at2"/>
<dbReference type="Proteomes" id="UP000293719">
    <property type="component" value="Chromosome"/>
</dbReference>
<accession>A0A4P6V320</accession>
<sequence>MEDERRDGRALTGTIRLAGAASILIATAIGYFWAPFGSPYTSAGILGGIAAVSFAVRGLFRSKGD</sequence>
<keyword evidence="1" id="KW-1133">Transmembrane helix</keyword>
<feature type="transmembrane region" description="Helical" evidence="1">
    <location>
        <begin position="40"/>
        <end position="60"/>
    </location>
</feature>
<dbReference type="EMBL" id="CP036532">
    <property type="protein sequence ID" value="QBK30850.1"/>
    <property type="molecule type" value="Genomic_DNA"/>
</dbReference>
<dbReference type="KEGG" id="rpod:E0E05_09740"/>
<dbReference type="GeneID" id="90767577"/>